<keyword evidence="4" id="KW-1185">Reference proteome</keyword>
<dbReference type="InterPro" id="IPR016181">
    <property type="entry name" value="Acyl_CoA_acyltransferase"/>
</dbReference>
<dbReference type="EMBL" id="PRDW01000001">
    <property type="protein sequence ID" value="PPB85135.1"/>
    <property type="molecule type" value="Genomic_DNA"/>
</dbReference>
<gene>
    <name evidence="3" type="ORF">B0O95_101225</name>
</gene>
<proteinExistence type="predicted"/>
<comment type="caution">
    <text evidence="3">The sequence shown here is derived from an EMBL/GenBank/DDBJ whole genome shotgun (WGS) entry which is preliminary data.</text>
</comment>
<dbReference type="AlphaFoldDB" id="A0A2P5KEK9"/>
<sequence>MLRVLATLAIERQCTRFGWTVLNWNTPAVDFYAKLGATVLPQWRVVRVTGEARHRLTGLQALPDDSSI</sequence>
<dbReference type="Gene3D" id="3.40.630.30">
    <property type="match status" value="1"/>
</dbReference>
<dbReference type="SUPFAM" id="SSF55729">
    <property type="entry name" value="Acyl-CoA N-acyltransferases (Nat)"/>
    <property type="match status" value="1"/>
</dbReference>
<dbReference type="InterPro" id="IPR051016">
    <property type="entry name" value="Diverse_Substrate_AcTransf"/>
</dbReference>
<evidence type="ECO:0000256" key="2">
    <source>
        <dbReference type="ARBA" id="ARBA00023315"/>
    </source>
</evidence>
<evidence type="ECO:0008006" key="5">
    <source>
        <dbReference type="Google" id="ProtNLM"/>
    </source>
</evidence>
<evidence type="ECO:0000256" key="1">
    <source>
        <dbReference type="ARBA" id="ARBA00022679"/>
    </source>
</evidence>
<evidence type="ECO:0000313" key="4">
    <source>
        <dbReference type="Proteomes" id="UP000243096"/>
    </source>
</evidence>
<keyword evidence="2" id="KW-0012">Acyltransferase</keyword>
<name>A0A2P5KEK9_9BURK</name>
<dbReference type="PANTHER" id="PTHR10545:SF29">
    <property type="entry name" value="GH14572P-RELATED"/>
    <property type="match status" value="1"/>
</dbReference>
<dbReference type="Proteomes" id="UP000243096">
    <property type="component" value="Unassembled WGS sequence"/>
</dbReference>
<dbReference type="PANTHER" id="PTHR10545">
    <property type="entry name" value="DIAMINE N-ACETYLTRANSFERASE"/>
    <property type="match status" value="1"/>
</dbReference>
<evidence type="ECO:0000313" key="3">
    <source>
        <dbReference type="EMBL" id="PPB85135.1"/>
    </source>
</evidence>
<accession>A0A2P5KEK9</accession>
<dbReference type="GO" id="GO:0008080">
    <property type="term" value="F:N-acetyltransferase activity"/>
    <property type="evidence" value="ECO:0007669"/>
    <property type="project" value="UniProtKB-ARBA"/>
</dbReference>
<keyword evidence="1" id="KW-0808">Transferase</keyword>
<protein>
    <recommendedName>
        <fullName evidence="5">Acetyltransferase (GNAT) family protein</fullName>
    </recommendedName>
</protein>
<reference evidence="3 4" key="1">
    <citation type="submission" date="2018-01" db="EMBL/GenBank/DDBJ databases">
        <title>Genomic Encyclopedia of Type Strains, Phase III (KMG-III): the genomes of soil and plant-associated and newly described type strains.</title>
        <authorList>
            <person name="Whitman W."/>
        </authorList>
    </citation>
    <scope>NUCLEOTIDE SEQUENCE [LARGE SCALE GENOMIC DNA]</scope>
    <source>
        <strain evidence="3 4">HKI456</strain>
    </source>
</reference>
<organism evidence="3 4">
    <name type="scientific">Mycetohabitans endofungorum</name>
    <dbReference type="NCBI Taxonomy" id="417203"/>
    <lineage>
        <taxon>Bacteria</taxon>
        <taxon>Pseudomonadati</taxon>
        <taxon>Pseudomonadota</taxon>
        <taxon>Betaproteobacteria</taxon>
        <taxon>Burkholderiales</taxon>
        <taxon>Burkholderiaceae</taxon>
        <taxon>Mycetohabitans</taxon>
    </lineage>
</organism>